<evidence type="ECO:0000313" key="4">
    <source>
        <dbReference type="Proteomes" id="UP001055439"/>
    </source>
</evidence>
<organism evidence="3 4">
    <name type="scientific">Musa troglodytarum</name>
    <name type="common">fe'i banana</name>
    <dbReference type="NCBI Taxonomy" id="320322"/>
    <lineage>
        <taxon>Eukaryota</taxon>
        <taxon>Viridiplantae</taxon>
        <taxon>Streptophyta</taxon>
        <taxon>Embryophyta</taxon>
        <taxon>Tracheophyta</taxon>
        <taxon>Spermatophyta</taxon>
        <taxon>Magnoliopsida</taxon>
        <taxon>Liliopsida</taxon>
        <taxon>Zingiberales</taxon>
        <taxon>Musaceae</taxon>
        <taxon>Musa</taxon>
    </lineage>
</organism>
<reference evidence="3" key="1">
    <citation type="submission" date="2022-05" db="EMBL/GenBank/DDBJ databases">
        <title>The Musa troglodytarum L. genome provides insights into the mechanism of non-climacteric behaviour and enrichment of carotenoids.</title>
        <authorList>
            <person name="Wang J."/>
        </authorList>
    </citation>
    <scope>NUCLEOTIDE SEQUENCE</scope>
    <source>
        <tissue evidence="3">Leaf</tissue>
    </source>
</reference>
<protein>
    <submittedName>
        <fullName evidence="3">Uncharacterized protein</fullName>
    </submittedName>
</protein>
<name>A0A9E7ETT2_9LILI</name>
<keyword evidence="2" id="KW-1133">Transmembrane helix</keyword>
<keyword evidence="2" id="KW-0472">Membrane</keyword>
<dbReference type="Proteomes" id="UP001055439">
    <property type="component" value="Chromosome 10"/>
</dbReference>
<keyword evidence="2" id="KW-0812">Transmembrane</keyword>
<gene>
    <name evidence="3" type="ORF">MUK42_16025</name>
</gene>
<feature type="transmembrane region" description="Helical" evidence="2">
    <location>
        <begin position="20"/>
        <end position="39"/>
    </location>
</feature>
<dbReference type="EMBL" id="CP097503">
    <property type="protein sequence ID" value="URD81723.1"/>
    <property type="molecule type" value="Genomic_DNA"/>
</dbReference>
<proteinExistence type="predicted"/>
<evidence type="ECO:0000256" key="2">
    <source>
        <dbReference type="SAM" id="Phobius"/>
    </source>
</evidence>
<accession>A0A9E7ETT2</accession>
<evidence type="ECO:0000313" key="3">
    <source>
        <dbReference type="EMBL" id="URD81723.1"/>
    </source>
</evidence>
<feature type="region of interest" description="Disordered" evidence="1">
    <location>
        <begin position="69"/>
        <end position="89"/>
    </location>
</feature>
<dbReference type="AlphaFoldDB" id="A0A9E7ETT2"/>
<sequence>MTLELFYADSQQEASTGTAVAVAVAVAAAAAAAVAASSANHTKADNLPTNTTRMWIILESVQQEMKFDQNQGKSLTITPKDHGDSSYKVSQLRKKARSQRTYFAYFSTSQSTCYWSKSS</sequence>
<evidence type="ECO:0000256" key="1">
    <source>
        <dbReference type="SAM" id="MobiDB-lite"/>
    </source>
</evidence>
<keyword evidence="4" id="KW-1185">Reference proteome</keyword>